<gene>
    <name evidence="5" type="primary">recX</name>
    <name evidence="8" type="ORF">J4H91_00800</name>
</gene>
<dbReference type="AlphaFoldDB" id="A0A939RXW7"/>
<evidence type="ECO:0000313" key="9">
    <source>
        <dbReference type="Proteomes" id="UP000664398"/>
    </source>
</evidence>
<feature type="compositionally biased region" description="Low complexity" evidence="6">
    <location>
        <begin position="41"/>
        <end position="53"/>
    </location>
</feature>
<dbReference type="GO" id="GO:0006282">
    <property type="term" value="P:regulation of DNA repair"/>
    <property type="evidence" value="ECO:0007669"/>
    <property type="project" value="UniProtKB-UniRule"/>
</dbReference>
<comment type="function">
    <text evidence="5">Modulates RecA activity.</text>
</comment>
<evidence type="ECO:0000256" key="6">
    <source>
        <dbReference type="SAM" id="MobiDB-lite"/>
    </source>
</evidence>
<feature type="region of interest" description="Disordered" evidence="6">
    <location>
        <begin position="36"/>
        <end position="108"/>
    </location>
</feature>
<comment type="similarity">
    <text evidence="2 5">Belongs to the RecX family.</text>
</comment>
<feature type="compositionally biased region" description="Acidic residues" evidence="6">
    <location>
        <begin position="89"/>
        <end position="105"/>
    </location>
</feature>
<evidence type="ECO:0000256" key="3">
    <source>
        <dbReference type="ARBA" id="ARBA00018111"/>
    </source>
</evidence>
<evidence type="ECO:0000256" key="5">
    <source>
        <dbReference type="HAMAP-Rule" id="MF_01114"/>
    </source>
</evidence>
<dbReference type="Pfam" id="PF21981">
    <property type="entry name" value="RecX_HTH3"/>
    <property type="match status" value="1"/>
</dbReference>
<dbReference type="RefSeq" id="WP_208044342.1">
    <property type="nucleotide sequence ID" value="NZ_JAGDYL010000001.1"/>
</dbReference>
<organism evidence="8 9">
    <name type="scientific">Leucobacter ruminantium</name>
    <dbReference type="NCBI Taxonomy" id="1289170"/>
    <lineage>
        <taxon>Bacteria</taxon>
        <taxon>Bacillati</taxon>
        <taxon>Actinomycetota</taxon>
        <taxon>Actinomycetes</taxon>
        <taxon>Micrococcales</taxon>
        <taxon>Microbacteriaceae</taxon>
        <taxon>Leucobacter</taxon>
    </lineage>
</organism>
<dbReference type="EMBL" id="JAGDYL010000001">
    <property type="protein sequence ID" value="MBO1803859.1"/>
    <property type="molecule type" value="Genomic_DNA"/>
</dbReference>
<sequence length="290" mass="31072">MAVRFLPPPEERSGAVSEDRADLAEVIELRSLLSQRGWGGASPADAAAPSGDAASEEGEGYEAAGASEGADASEEYAGRSECVGMSEGAEADWVEPDDGDFESVEASDSPFETRLEACRQDGVKLLARRARSSGELRDELGRLHETDIVEGVVAEFEQSLYLDDTGLARALTEKLRETKRASRSQIRLKLRERRLPDAVIEAAIGELDTDEEYELLREAASERARKLGGLDRQTAERRLLGFLARRGWSGEPAMRAVREAFDGAGSRGGAGGSGGGRRSNGPGGSGVRFR</sequence>
<dbReference type="GO" id="GO:0005737">
    <property type="term" value="C:cytoplasm"/>
    <property type="evidence" value="ECO:0007669"/>
    <property type="project" value="UniProtKB-SubCell"/>
</dbReference>
<dbReference type="Proteomes" id="UP000664398">
    <property type="component" value="Unassembled WGS sequence"/>
</dbReference>
<evidence type="ECO:0000313" key="8">
    <source>
        <dbReference type="EMBL" id="MBO1803859.1"/>
    </source>
</evidence>
<dbReference type="PANTHER" id="PTHR33602:SF1">
    <property type="entry name" value="REGULATORY PROTEIN RECX FAMILY PROTEIN"/>
    <property type="match status" value="1"/>
</dbReference>
<reference evidence="8" key="1">
    <citation type="submission" date="2021-03" db="EMBL/GenBank/DDBJ databases">
        <title>Leucobacter chromiisoli sp. nov., isolated from chromium-containing soil of chemical plant.</title>
        <authorList>
            <person name="Xu Z."/>
        </authorList>
    </citation>
    <scope>NUCLEOTIDE SEQUENCE</scope>
    <source>
        <strain evidence="8">A2</strain>
    </source>
</reference>
<comment type="caution">
    <text evidence="8">The sequence shown here is derived from an EMBL/GenBank/DDBJ whole genome shotgun (WGS) entry which is preliminary data.</text>
</comment>
<feature type="region of interest" description="Disordered" evidence="6">
    <location>
        <begin position="261"/>
        <end position="290"/>
    </location>
</feature>
<comment type="subcellular location">
    <subcellularLocation>
        <location evidence="1 5">Cytoplasm</location>
    </subcellularLocation>
</comment>
<feature type="compositionally biased region" description="Basic and acidic residues" evidence="6">
    <location>
        <begin position="9"/>
        <end position="21"/>
    </location>
</feature>
<evidence type="ECO:0000256" key="1">
    <source>
        <dbReference type="ARBA" id="ARBA00004496"/>
    </source>
</evidence>
<dbReference type="InterPro" id="IPR003783">
    <property type="entry name" value="Regulatory_RecX"/>
</dbReference>
<keyword evidence="9" id="KW-1185">Reference proteome</keyword>
<feature type="compositionally biased region" description="Gly residues" evidence="6">
    <location>
        <begin position="265"/>
        <end position="290"/>
    </location>
</feature>
<name>A0A939RXW7_9MICO</name>
<proteinExistence type="inferred from homology"/>
<feature type="region of interest" description="Disordered" evidence="6">
    <location>
        <begin position="1"/>
        <end position="21"/>
    </location>
</feature>
<dbReference type="InterPro" id="IPR053925">
    <property type="entry name" value="RecX_HTH_3rd"/>
</dbReference>
<protein>
    <recommendedName>
        <fullName evidence="3 5">Regulatory protein RecX</fullName>
    </recommendedName>
</protein>
<evidence type="ECO:0000259" key="7">
    <source>
        <dbReference type="Pfam" id="PF21981"/>
    </source>
</evidence>
<accession>A0A939RXW7</accession>
<evidence type="ECO:0000256" key="4">
    <source>
        <dbReference type="ARBA" id="ARBA00022490"/>
    </source>
</evidence>
<feature type="domain" description="RecX third three-helical" evidence="7">
    <location>
        <begin position="210"/>
        <end position="256"/>
    </location>
</feature>
<evidence type="ECO:0000256" key="2">
    <source>
        <dbReference type="ARBA" id="ARBA00009695"/>
    </source>
</evidence>
<dbReference type="PANTHER" id="PTHR33602">
    <property type="entry name" value="REGULATORY PROTEIN RECX FAMILY PROTEIN"/>
    <property type="match status" value="1"/>
</dbReference>
<dbReference type="HAMAP" id="MF_01114">
    <property type="entry name" value="RecX"/>
    <property type="match status" value="1"/>
</dbReference>
<feature type="compositionally biased region" description="Low complexity" evidence="6">
    <location>
        <begin position="61"/>
        <end position="70"/>
    </location>
</feature>
<keyword evidence="4 5" id="KW-0963">Cytoplasm</keyword>